<evidence type="ECO:0000256" key="3">
    <source>
        <dbReference type="ARBA" id="ARBA00022475"/>
    </source>
</evidence>
<dbReference type="InterPro" id="IPR051393">
    <property type="entry name" value="ABC_transporter_permease"/>
</dbReference>
<comment type="similarity">
    <text evidence="7">Belongs to the binding-protein-dependent transport system permease family.</text>
</comment>
<keyword evidence="5 7" id="KW-1133">Transmembrane helix</keyword>
<feature type="transmembrane region" description="Helical" evidence="7">
    <location>
        <begin position="125"/>
        <end position="146"/>
    </location>
</feature>
<dbReference type="InterPro" id="IPR000515">
    <property type="entry name" value="MetI-like"/>
</dbReference>
<feature type="domain" description="ABC transmembrane type-1" evidence="8">
    <location>
        <begin position="88"/>
        <end position="308"/>
    </location>
</feature>
<dbReference type="EMBL" id="FRAC01000013">
    <property type="protein sequence ID" value="SHK54122.1"/>
    <property type="molecule type" value="Genomic_DNA"/>
</dbReference>
<feature type="transmembrane region" description="Helical" evidence="7">
    <location>
        <begin position="30"/>
        <end position="55"/>
    </location>
</feature>
<name>A0A1M6TAN9_9FIRM</name>
<reference evidence="9 10" key="1">
    <citation type="submission" date="2016-11" db="EMBL/GenBank/DDBJ databases">
        <authorList>
            <person name="Jaros S."/>
            <person name="Januszkiewicz K."/>
            <person name="Wedrychowicz H."/>
        </authorList>
    </citation>
    <scope>NUCLEOTIDE SEQUENCE [LARGE SCALE GENOMIC DNA]</scope>
    <source>
        <strain evidence="9 10">DSM 15929</strain>
    </source>
</reference>
<keyword evidence="6 7" id="KW-0472">Membrane</keyword>
<dbReference type="PANTHER" id="PTHR30193:SF37">
    <property type="entry name" value="INNER MEMBRANE ABC TRANSPORTER PERMEASE PROTEIN YCJO"/>
    <property type="match status" value="1"/>
</dbReference>
<dbReference type="SUPFAM" id="SSF161098">
    <property type="entry name" value="MetI-like"/>
    <property type="match status" value="1"/>
</dbReference>
<dbReference type="OrthoDB" id="9774308at2"/>
<evidence type="ECO:0000256" key="2">
    <source>
        <dbReference type="ARBA" id="ARBA00022448"/>
    </source>
</evidence>
<evidence type="ECO:0000256" key="4">
    <source>
        <dbReference type="ARBA" id="ARBA00022692"/>
    </source>
</evidence>
<evidence type="ECO:0000256" key="1">
    <source>
        <dbReference type="ARBA" id="ARBA00004651"/>
    </source>
</evidence>
<gene>
    <name evidence="9" type="ORF">SAMN02745136_02723</name>
</gene>
<keyword evidence="3" id="KW-1003">Cell membrane</keyword>
<dbReference type="PROSITE" id="PS50928">
    <property type="entry name" value="ABC_TM1"/>
    <property type="match status" value="1"/>
</dbReference>
<evidence type="ECO:0000313" key="10">
    <source>
        <dbReference type="Proteomes" id="UP000184386"/>
    </source>
</evidence>
<dbReference type="GO" id="GO:0055085">
    <property type="term" value="P:transmembrane transport"/>
    <property type="evidence" value="ECO:0007669"/>
    <property type="project" value="InterPro"/>
</dbReference>
<evidence type="ECO:0000256" key="7">
    <source>
        <dbReference type="RuleBase" id="RU363032"/>
    </source>
</evidence>
<dbReference type="Pfam" id="PF00528">
    <property type="entry name" value="BPD_transp_1"/>
    <property type="match status" value="1"/>
</dbReference>
<dbReference type="Gene3D" id="1.10.3720.10">
    <property type="entry name" value="MetI-like"/>
    <property type="match status" value="1"/>
</dbReference>
<dbReference type="CDD" id="cd06261">
    <property type="entry name" value="TM_PBP2"/>
    <property type="match status" value="1"/>
</dbReference>
<accession>A0A1M6TAN9</accession>
<dbReference type="GO" id="GO:0005886">
    <property type="term" value="C:plasma membrane"/>
    <property type="evidence" value="ECO:0007669"/>
    <property type="project" value="UniProtKB-SubCell"/>
</dbReference>
<evidence type="ECO:0000313" key="9">
    <source>
        <dbReference type="EMBL" id="SHK54122.1"/>
    </source>
</evidence>
<feature type="transmembrane region" description="Helical" evidence="7">
    <location>
        <begin position="287"/>
        <end position="309"/>
    </location>
</feature>
<keyword evidence="2 7" id="KW-0813">Transport</keyword>
<feature type="transmembrane region" description="Helical" evidence="7">
    <location>
        <begin position="221"/>
        <end position="246"/>
    </location>
</feature>
<dbReference type="RefSeq" id="WP_073276801.1">
    <property type="nucleotide sequence ID" value="NZ_FRAC01000013.1"/>
</dbReference>
<comment type="subcellular location">
    <subcellularLocation>
        <location evidence="1 7">Cell membrane</location>
        <topology evidence="1 7">Multi-pass membrane protein</topology>
    </subcellularLocation>
</comment>
<feature type="transmembrane region" description="Helical" evidence="7">
    <location>
        <begin position="94"/>
        <end position="113"/>
    </location>
</feature>
<evidence type="ECO:0000256" key="6">
    <source>
        <dbReference type="ARBA" id="ARBA00023136"/>
    </source>
</evidence>
<dbReference type="PANTHER" id="PTHR30193">
    <property type="entry name" value="ABC TRANSPORTER PERMEASE PROTEIN"/>
    <property type="match status" value="1"/>
</dbReference>
<keyword evidence="10" id="KW-1185">Reference proteome</keyword>
<feature type="transmembrane region" description="Helical" evidence="7">
    <location>
        <begin position="179"/>
        <end position="200"/>
    </location>
</feature>
<evidence type="ECO:0000259" key="8">
    <source>
        <dbReference type="PROSITE" id="PS50928"/>
    </source>
</evidence>
<protein>
    <submittedName>
        <fullName evidence="9">Raffinose/stachyose/melibiose transport system permease protein</fullName>
    </submittedName>
</protein>
<sequence>MKKTKGKGLAVQNKKNFRERVRDAKSKGSFSVFFMMLPSVFLLCVVSVYPFLWLFKYVFYDYNGFKAYFTGLDNFKRVLNDSIYWDSVLHTFEYSILKLIIILPLSLIVAVLLSNKFKGSNFYRGVYFLPTVISAAVYSLIFYFIFASYNGVLNGILSTIGVIHRPIDWLGSSKTAMNSIVVVAVWGGFGNYMILFMSGLSSISEDVYESARIDGANRLAIFFRITLPLLGPMLKVILMLAITTALKDYESILVLTGGGPNNRTQVMFSYIYTLCFGNDSMSTSIQIGYGAVLSIISALIIGIITVAYLRLSKKLDDMF</sequence>
<dbReference type="STRING" id="1121322.SAMN02745136_02723"/>
<proteinExistence type="inferred from homology"/>
<evidence type="ECO:0000256" key="5">
    <source>
        <dbReference type="ARBA" id="ARBA00022989"/>
    </source>
</evidence>
<dbReference type="InterPro" id="IPR035906">
    <property type="entry name" value="MetI-like_sf"/>
</dbReference>
<dbReference type="Proteomes" id="UP000184386">
    <property type="component" value="Unassembled WGS sequence"/>
</dbReference>
<organism evidence="9 10">
    <name type="scientific">Anaerocolumna jejuensis DSM 15929</name>
    <dbReference type="NCBI Taxonomy" id="1121322"/>
    <lineage>
        <taxon>Bacteria</taxon>
        <taxon>Bacillati</taxon>
        <taxon>Bacillota</taxon>
        <taxon>Clostridia</taxon>
        <taxon>Lachnospirales</taxon>
        <taxon>Lachnospiraceae</taxon>
        <taxon>Anaerocolumna</taxon>
    </lineage>
</organism>
<dbReference type="AlphaFoldDB" id="A0A1M6TAN9"/>
<keyword evidence="4 7" id="KW-0812">Transmembrane</keyword>